<dbReference type="Proteomes" id="UP000014540">
    <property type="component" value="Unassembled WGS sequence"/>
</dbReference>
<dbReference type="InterPro" id="IPR052048">
    <property type="entry name" value="ST_Response_Regulator"/>
</dbReference>
<dbReference type="Gene3D" id="3.40.50.2300">
    <property type="match status" value="1"/>
</dbReference>
<evidence type="ECO:0000259" key="2">
    <source>
        <dbReference type="PROSITE" id="PS50110"/>
    </source>
</evidence>
<dbReference type="STRING" id="1193011.LEP1GSC058_1693"/>
<dbReference type="GO" id="GO:0000160">
    <property type="term" value="P:phosphorelay signal transduction system"/>
    <property type="evidence" value="ECO:0007669"/>
    <property type="project" value="InterPro"/>
</dbReference>
<dbReference type="PROSITE" id="PS50110">
    <property type="entry name" value="RESPONSE_REGULATORY"/>
    <property type="match status" value="1"/>
</dbReference>
<organism evidence="3 4">
    <name type="scientific">Leptospira fainei serovar Hurstbridge str. BUT 6</name>
    <dbReference type="NCBI Taxonomy" id="1193011"/>
    <lineage>
        <taxon>Bacteria</taxon>
        <taxon>Pseudomonadati</taxon>
        <taxon>Spirochaetota</taxon>
        <taxon>Spirochaetia</taxon>
        <taxon>Leptospirales</taxon>
        <taxon>Leptospiraceae</taxon>
        <taxon>Leptospira</taxon>
    </lineage>
</organism>
<dbReference type="InterPro" id="IPR001789">
    <property type="entry name" value="Sig_transdc_resp-reg_receiver"/>
</dbReference>
<dbReference type="InterPro" id="IPR036890">
    <property type="entry name" value="HATPase_C_sf"/>
</dbReference>
<reference evidence="3" key="1">
    <citation type="submission" date="2013-04" db="EMBL/GenBank/DDBJ databases">
        <authorList>
            <person name="Harkins D.M."/>
            <person name="Durkin A.S."/>
            <person name="Selengut J.D."/>
            <person name="Sanka R."/>
            <person name="DePew J."/>
            <person name="Purushe J."/>
            <person name="Ahmed A."/>
            <person name="van der Linden H."/>
            <person name="Goris M.G.A."/>
            <person name="Hartskeerl R.A."/>
            <person name="Vinetz J.M."/>
            <person name="Sutton G.G."/>
            <person name="Nelson W.C."/>
            <person name="Fouts D.E."/>
        </authorList>
    </citation>
    <scope>NUCLEOTIDE SEQUENCE [LARGE SCALE GENOMIC DNA]</scope>
    <source>
        <strain evidence="3">BUT 6</strain>
    </source>
</reference>
<dbReference type="PANTHER" id="PTHR43228:SF1">
    <property type="entry name" value="TWO-COMPONENT RESPONSE REGULATOR ARR22"/>
    <property type="match status" value="1"/>
</dbReference>
<keyword evidence="4" id="KW-1185">Reference proteome</keyword>
<name>S3V235_9LEPT</name>
<dbReference type="InterPro" id="IPR011006">
    <property type="entry name" value="CheY-like_superfamily"/>
</dbReference>
<sequence length="305" mass="34988">MDSELSMKILFVDDEEVIRDLFQEIFGSEYELTLAGTAEQALEVADSDAFDLIITDIRLPRMNGIELITKLREKGVETPFIVITGNQDIQISINALRLGAVDFFLKPFRMEAIRYSLLRFRNLFYAGKDLVDKRFFQVRESKQKFALIPRLGNLNQYVHLILRSISHLPGLHSDDLLSLKVSLYELVGNAIEHGCARISYHQKQELMFKENDYFSYVDSICESKEEWIEVEVHYDDKQVTVILEDKGEGFDPDRVPDPVNDPNASQLSGRGIFLVRMNVDSLEYNGKGNRVTFIKKLQAPVSVKN</sequence>
<dbReference type="InterPro" id="IPR003594">
    <property type="entry name" value="HATPase_dom"/>
</dbReference>
<dbReference type="CDD" id="cd00156">
    <property type="entry name" value="REC"/>
    <property type="match status" value="1"/>
</dbReference>
<dbReference type="SMART" id="SM00448">
    <property type="entry name" value="REC"/>
    <property type="match status" value="1"/>
</dbReference>
<dbReference type="SUPFAM" id="SSF52172">
    <property type="entry name" value="CheY-like"/>
    <property type="match status" value="1"/>
</dbReference>
<dbReference type="Pfam" id="PF00072">
    <property type="entry name" value="Response_reg"/>
    <property type="match status" value="1"/>
</dbReference>
<comment type="caution">
    <text evidence="3">The sequence shown here is derived from an EMBL/GenBank/DDBJ whole genome shotgun (WGS) entry which is preliminary data.</text>
</comment>
<feature type="modified residue" description="4-aspartylphosphate" evidence="1">
    <location>
        <position position="56"/>
    </location>
</feature>
<proteinExistence type="predicted"/>
<dbReference type="Pfam" id="PF13581">
    <property type="entry name" value="HATPase_c_2"/>
    <property type="match status" value="1"/>
</dbReference>
<dbReference type="CDD" id="cd16936">
    <property type="entry name" value="HATPase_RsbW-like"/>
    <property type="match status" value="1"/>
</dbReference>
<dbReference type="AlphaFoldDB" id="S3V235"/>
<protein>
    <submittedName>
        <fullName evidence="3">Response regulator receiver domain protein</fullName>
    </submittedName>
</protein>
<gene>
    <name evidence="3" type="ORF">LEP1GSC058_1693</name>
</gene>
<evidence type="ECO:0000313" key="3">
    <source>
        <dbReference type="EMBL" id="EPG74684.1"/>
    </source>
</evidence>
<keyword evidence="1" id="KW-0597">Phosphoprotein</keyword>
<dbReference type="EMBL" id="AKWZ02000009">
    <property type="protein sequence ID" value="EPG74684.1"/>
    <property type="molecule type" value="Genomic_DNA"/>
</dbReference>
<accession>S3V235</accession>
<dbReference type="PANTHER" id="PTHR43228">
    <property type="entry name" value="TWO-COMPONENT RESPONSE REGULATOR"/>
    <property type="match status" value="1"/>
</dbReference>
<evidence type="ECO:0000256" key="1">
    <source>
        <dbReference type="PROSITE-ProRule" id="PRU00169"/>
    </source>
</evidence>
<dbReference type="SUPFAM" id="SSF55874">
    <property type="entry name" value="ATPase domain of HSP90 chaperone/DNA topoisomerase II/histidine kinase"/>
    <property type="match status" value="1"/>
</dbReference>
<feature type="domain" description="Response regulatory" evidence="2">
    <location>
        <begin position="8"/>
        <end position="121"/>
    </location>
</feature>
<evidence type="ECO:0000313" key="4">
    <source>
        <dbReference type="Proteomes" id="UP000014540"/>
    </source>
</evidence>
<dbReference type="Gene3D" id="3.30.565.10">
    <property type="entry name" value="Histidine kinase-like ATPase, C-terminal domain"/>
    <property type="match status" value="1"/>
</dbReference>